<dbReference type="Gene3D" id="3.40.50.720">
    <property type="entry name" value="NAD(P)-binding Rossmann-like Domain"/>
    <property type="match status" value="1"/>
</dbReference>
<accession>A0AAW1CH65</accession>
<keyword evidence="3" id="KW-1185">Reference proteome</keyword>
<feature type="compositionally biased region" description="Low complexity" evidence="1">
    <location>
        <begin position="21"/>
        <end position="34"/>
    </location>
</feature>
<dbReference type="AlphaFoldDB" id="A0AAW1CH65"/>
<comment type="caution">
    <text evidence="2">The sequence shown here is derived from an EMBL/GenBank/DDBJ whole genome shotgun (WGS) entry which is preliminary data.</text>
</comment>
<dbReference type="InterPro" id="IPR036291">
    <property type="entry name" value="NAD(P)-bd_dom_sf"/>
</dbReference>
<evidence type="ECO:0000313" key="3">
    <source>
        <dbReference type="Proteomes" id="UP001474421"/>
    </source>
</evidence>
<dbReference type="Proteomes" id="UP001474421">
    <property type="component" value="Unassembled WGS sequence"/>
</dbReference>
<reference evidence="2 3" key="1">
    <citation type="journal article" date="2024" name="Proc. Natl. Acad. Sci. U.S.A.">
        <title>The genetic regulatory architecture and epigenomic basis for age-related changes in rattlesnake venom.</title>
        <authorList>
            <person name="Hogan M.P."/>
            <person name="Holding M.L."/>
            <person name="Nystrom G.S."/>
            <person name="Colston T.J."/>
            <person name="Bartlett D.A."/>
            <person name="Mason A.J."/>
            <person name="Ellsworth S.A."/>
            <person name="Rautsaw R.M."/>
            <person name="Lawrence K.C."/>
            <person name="Strickland J.L."/>
            <person name="He B."/>
            <person name="Fraser P."/>
            <person name="Margres M.J."/>
            <person name="Gilbert D.M."/>
            <person name="Gibbs H.L."/>
            <person name="Parkinson C.L."/>
            <person name="Rokyta D.R."/>
        </authorList>
    </citation>
    <scope>NUCLEOTIDE SEQUENCE [LARGE SCALE GENOMIC DNA]</scope>
    <source>
        <strain evidence="2">DRR0105</strain>
    </source>
</reference>
<name>A0AAW1CH65_CROAD</name>
<dbReference type="EMBL" id="JAOTOJ010000001">
    <property type="protein sequence ID" value="KAK9412641.1"/>
    <property type="molecule type" value="Genomic_DNA"/>
</dbReference>
<protein>
    <submittedName>
        <fullName evidence="2">Dehydrogenase/reductase SDR family member 13-like</fullName>
    </submittedName>
</protein>
<feature type="region of interest" description="Disordered" evidence="1">
    <location>
        <begin position="154"/>
        <end position="180"/>
    </location>
</feature>
<evidence type="ECO:0000313" key="2">
    <source>
        <dbReference type="EMBL" id="KAK9412641.1"/>
    </source>
</evidence>
<gene>
    <name evidence="2" type="ORF">NXF25_003816</name>
</gene>
<sequence>MKILSDGDYNKETLPSCSTGPPQVLVPLPLSLSSWAQSQGTGVAEGRAGGFSPIQVDPKGPWTKPGKSIPKSSLGIKRGRLRRDPPGTPARGGGRRGGRAGEKVPPPPLGCRRPESGNSDVILMILDLANLNSVQTFAKTFLKSEPHLDILINNAEPPREFPPSGSAAEGDVSHPAWSRS</sequence>
<feature type="region of interest" description="Disordered" evidence="1">
    <location>
        <begin position="1"/>
        <end position="115"/>
    </location>
</feature>
<proteinExistence type="predicted"/>
<organism evidence="2 3">
    <name type="scientific">Crotalus adamanteus</name>
    <name type="common">Eastern diamondback rattlesnake</name>
    <dbReference type="NCBI Taxonomy" id="8729"/>
    <lineage>
        <taxon>Eukaryota</taxon>
        <taxon>Metazoa</taxon>
        <taxon>Chordata</taxon>
        <taxon>Craniata</taxon>
        <taxon>Vertebrata</taxon>
        <taxon>Euteleostomi</taxon>
        <taxon>Lepidosauria</taxon>
        <taxon>Squamata</taxon>
        <taxon>Bifurcata</taxon>
        <taxon>Unidentata</taxon>
        <taxon>Episquamata</taxon>
        <taxon>Toxicofera</taxon>
        <taxon>Serpentes</taxon>
        <taxon>Colubroidea</taxon>
        <taxon>Viperidae</taxon>
        <taxon>Crotalinae</taxon>
        <taxon>Crotalus</taxon>
    </lineage>
</organism>
<dbReference type="SUPFAM" id="SSF51735">
    <property type="entry name" value="NAD(P)-binding Rossmann-fold domains"/>
    <property type="match status" value="1"/>
</dbReference>
<evidence type="ECO:0000256" key="1">
    <source>
        <dbReference type="SAM" id="MobiDB-lite"/>
    </source>
</evidence>